<dbReference type="Proteomes" id="UP001469553">
    <property type="component" value="Unassembled WGS sequence"/>
</dbReference>
<feature type="region of interest" description="Disordered" evidence="1">
    <location>
        <begin position="75"/>
        <end position="104"/>
    </location>
</feature>
<feature type="non-terminal residue" evidence="2">
    <location>
        <position position="1"/>
    </location>
</feature>
<reference evidence="2 3" key="1">
    <citation type="submission" date="2021-06" db="EMBL/GenBank/DDBJ databases">
        <authorList>
            <person name="Palmer J.M."/>
        </authorList>
    </citation>
    <scope>NUCLEOTIDE SEQUENCE [LARGE SCALE GENOMIC DNA]</scope>
    <source>
        <strain evidence="2 3">AS_MEX2019</strain>
        <tissue evidence="2">Muscle</tissue>
    </source>
</reference>
<evidence type="ECO:0000313" key="2">
    <source>
        <dbReference type="EMBL" id="MEQ2283955.1"/>
    </source>
</evidence>
<name>A0ABV0XRJ1_9TELE</name>
<sequence length="104" mass="11006">IWSPAQLRCHGNSSLLLQHLLSPTSLHPCVNQPSSSSSSPSLLPSDGPLSAPVYLRGNPFLWSCRASNRKSLIVTSSTSPTLPRPHSPLHGHTGNTCTTSLGTL</sequence>
<accession>A0ABV0XRJ1</accession>
<dbReference type="EMBL" id="JAHRIP010010636">
    <property type="protein sequence ID" value="MEQ2283955.1"/>
    <property type="molecule type" value="Genomic_DNA"/>
</dbReference>
<proteinExistence type="predicted"/>
<evidence type="ECO:0000256" key="1">
    <source>
        <dbReference type="SAM" id="MobiDB-lite"/>
    </source>
</evidence>
<organism evidence="2 3">
    <name type="scientific">Ameca splendens</name>
    <dbReference type="NCBI Taxonomy" id="208324"/>
    <lineage>
        <taxon>Eukaryota</taxon>
        <taxon>Metazoa</taxon>
        <taxon>Chordata</taxon>
        <taxon>Craniata</taxon>
        <taxon>Vertebrata</taxon>
        <taxon>Euteleostomi</taxon>
        <taxon>Actinopterygii</taxon>
        <taxon>Neopterygii</taxon>
        <taxon>Teleostei</taxon>
        <taxon>Neoteleostei</taxon>
        <taxon>Acanthomorphata</taxon>
        <taxon>Ovalentaria</taxon>
        <taxon>Atherinomorphae</taxon>
        <taxon>Cyprinodontiformes</taxon>
        <taxon>Goodeidae</taxon>
        <taxon>Ameca</taxon>
    </lineage>
</organism>
<keyword evidence="3" id="KW-1185">Reference proteome</keyword>
<feature type="non-terminal residue" evidence="2">
    <location>
        <position position="104"/>
    </location>
</feature>
<gene>
    <name evidence="2" type="ORF">AMECASPLE_016775</name>
</gene>
<feature type="compositionally biased region" description="Polar residues" evidence="1">
    <location>
        <begin position="93"/>
        <end position="104"/>
    </location>
</feature>
<protein>
    <submittedName>
        <fullName evidence="2">Uncharacterized protein</fullName>
    </submittedName>
</protein>
<evidence type="ECO:0000313" key="3">
    <source>
        <dbReference type="Proteomes" id="UP001469553"/>
    </source>
</evidence>
<comment type="caution">
    <text evidence="2">The sequence shown here is derived from an EMBL/GenBank/DDBJ whole genome shotgun (WGS) entry which is preliminary data.</text>
</comment>